<sequence>MPPMTFSLPHRRTWLKWLHWGILPFFVWFLFADPDALRRAGKWVFRFHSVMGLIFVTLALAWTATYLRSGLASRPGPKLPCWARRVHRAMHVTLVWGLFLVAFGGFLLGLTSTVTLWAGGIIPIAPPMGWPKLNALVGDAHTYQFYLLAGLAAAHAGFHIWRHYHLRDNALRIMAPKAMHRWL</sequence>
<proteinExistence type="predicted"/>
<comment type="caution">
    <text evidence="8">The sequence shown here is derived from an EMBL/GenBank/DDBJ whole genome shotgun (WGS) entry which is preliminary data.</text>
</comment>
<dbReference type="AlphaFoldDB" id="A0A2T6BDM8"/>
<keyword evidence="2" id="KW-1003">Cell membrane</keyword>
<dbReference type="GO" id="GO:0009055">
    <property type="term" value="F:electron transfer activity"/>
    <property type="evidence" value="ECO:0007669"/>
    <property type="project" value="InterPro"/>
</dbReference>
<feature type="domain" description="Cytochrome b561 bacterial/Ni-hydrogenase" evidence="7">
    <location>
        <begin position="13"/>
        <end position="176"/>
    </location>
</feature>
<keyword evidence="4 6" id="KW-1133">Transmembrane helix</keyword>
<dbReference type="EMBL" id="QBKS01000002">
    <property type="protein sequence ID" value="PTX54151.1"/>
    <property type="molecule type" value="Genomic_DNA"/>
</dbReference>
<evidence type="ECO:0000256" key="4">
    <source>
        <dbReference type="ARBA" id="ARBA00022989"/>
    </source>
</evidence>
<reference evidence="8 9" key="1">
    <citation type="submission" date="2018-04" db="EMBL/GenBank/DDBJ databases">
        <title>Genomic Encyclopedia of Archaeal and Bacterial Type Strains, Phase II (KMG-II): from individual species to whole genera.</title>
        <authorList>
            <person name="Goeker M."/>
        </authorList>
    </citation>
    <scope>NUCLEOTIDE SEQUENCE [LARGE SCALE GENOMIC DNA]</scope>
    <source>
        <strain evidence="8 9">DSM 100977</strain>
    </source>
</reference>
<evidence type="ECO:0000313" key="9">
    <source>
        <dbReference type="Proteomes" id="UP000243978"/>
    </source>
</evidence>
<evidence type="ECO:0000256" key="3">
    <source>
        <dbReference type="ARBA" id="ARBA00022692"/>
    </source>
</evidence>
<keyword evidence="9" id="KW-1185">Reference proteome</keyword>
<dbReference type="GO" id="GO:0022904">
    <property type="term" value="P:respiratory electron transport chain"/>
    <property type="evidence" value="ECO:0007669"/>
    <property type="project" value="InterPro"/>
</dbReference>
<feature type="transmembrane region" description="Helical" evidence="6">
    <location>
        <begin position="145"/>
        <end position="164"/>
    </location>
</feature>
<dbReference type="SUPFAM" id="SSF81342">
    <property type="entry name" value="Transmembrane di-heme cytochromes"/>
    <property type="match status" value="1"/>
</dbReference>
<accession>A0A2T6BDM8</accession>
<dbReference type="GO" id="GO:0005886">
    <property type="term" value="C:plasma membrane"/>
    <property type="evidence" value="ECO:0007669"/>
    <property type="project" value="UniProtKB-SubCell"/>
</dbReference>
<evidence type="ECO:0000259" key="7">
    <source>
        <dbReference type="Pfam" id="PF01292"/>
    </source>
</evidence>
<organism evidence="8 9">
    <name type="scientific">Litoreibacter ponti</name>
    <dbReference type="NCBI Taxonomy" id="1510457"/>
    <lineage>
        <taxon>Bacteria</taxon>
        <taxon>Pseudomonadati</taxon>
        <taxon>Pseudomonadota</taxon>
        <taxon>Alphaproteobacteria</taxon>
        <taxon>Rhodobacterales</taxon>
        <taxon>Roseobacteraceae</taxon>
        <taxon>Litoreibacter</taxon>
    </lineage>
</organism>
<dbReference type="Pfam" id="PF01292">
    <property type="entry name" value="Ni_hydr_CYTB"/>
    <property type="match status" value="1"/>
</dbReference>
<keyword evidence="3 6" id="KW-0812">Transmembrane</keyword>
<feature type="transmembrane region" description="Helical" evidence="6">
    <location>
        <begin position="14"/>
        <end position="31"/>
    </location>
</feature>
<dbReference type="InterPro" id="IPR011577">
    <property type="entry name" value="Cyt_b561_bac/Ni-Hgenase"/>
</dbReference>
<gene>
    <name evidence="8" type="ORF">C8N43_2958</name>
</gene>
<evidence type="ECO:0000256" key="2">
    <source>
        <dbReference type="ARBA" id="ARBA00022475"/>
    </source>
</evidence>
<evidence type="ECO:0000313" key="8">
    <source>
        <dbReference type="EMBL" id="PTX54151.1"/>
    </source>
</evidence>
<dbReference type="Proteomes" id="UP000243978">
    <property type="component" value="Unassembled WGS sequence"/>
</dbReference>
<evidence type="ECO:0000256" key="1">
    <source>
        <dbReference type="ARBA" id="ARBA00004651"/>
    </source>
</evidence>
<evidence type="ECO:0000256" key="5">
    <source>
        <dbReference type="ARBA" id="ARBA00023136"/>
    </source>
</evidence>
<protein>
    <submittedName>
        <fullName evidence="8">Cytochrome b561</fullName>
    </submittedName>
</protein>
<feature type="transmembrane region" description="Helical" evidence="6">
    <location>
        <begin position="94"/>
        <end position="125"/>
    </location>
</feature>
<dbReference type="InterPro" id="IPR016174">
    <property type="entry name" value="Di-haem_cyt_TM"/>
</dbReference>
<name>A0A2T6BDM8_9RHOB</name>
<comment type="subcellular location">
    <subcellularLocation>
        <location evidence="1">Cell membrane</location>
        <topology evidence="1">Multi-pass membrane protein</topology>
    </subcellularLocation>
</comment>
<keyword evidence="5 6" id="KW-0472">Membrane</keyword>
<evidence type="ECO:0000256" key="6">
    <source>
        <dbReference type="SAM" id="Phobius"/>
    </source>
</evidence>
<feature type="transmembrane region" description="Helical" evidence="6">
    <location>
        <begin position="43"/>
        <end position="67"/>
    </location>
</feature>